<feature type="compositionally biased region" description="Basic residues" evidence="1">
    <location>
        <begin position="91"/>
        <end position="100"/>
    </location>
</feature>
<proteinExistence type="predicted"/>
<dbReference type="GO" id="GO:0003723">
    <property type="term" value="F:RNA binding"/>
    <property type="evidence" value="ECO:0007669"/>
    <property type="project" value="InterPro"/>
</dbReference>
<dbReference type="Proteomes" id="UP000236732">
    <property type="component" value="Unassembled WGS sequence"/>
</dbReference>
<evidence type="ECO:0000313" key="3">
    <source>
        <dbReference type="Proteomes" id="UP000236732"/>
    </source>
</evidence>
<dbReference type="PANTHER" id="PTHR14202">
    <property type="entry name" value="60 KDA RIBONUCLEOPROTEIN SSA/RO"/>
    <property type="match status" value="1"/>
</dbReference>
<sequence>MVRARNAAGGDVFAKDLWTRLEDFLILGPRAGGLTRQNAGARIHPMEVFLALRVYGSGRARGQRWRPLPAVKDALEEAYERSFGHVEPTGRRRCRSRGPRARGCTPTASSS</sequence>
<protein>
    <submittedName>
        <fullName evidence="2">TROVE domain-containing protein</fullName>
    </submittedName>
</protein>
<dbReference type="PANTHER" id="PTHR14202:SF0">
    <property type="entry name" value="RNA-BINDING PROTEIN RO60"/>
    <property type="match status" value="1"/>
</dbReference>
<dbReference type="EMBL" id="FNVT01000002">
    <property type="protein sequence ID" value="SEG40168.1"/>
    <property type="molecule type" value="Genomic_DNA"/>
</dbReference>
<dbReference type="InterPro" id="IPR037214">
    <property type="entry name" value="TROVE_dom_sf"/>
</dbReference>
<organism evidence="2 3">
    <name type="scientific">Nonomuraea solani</name>
    <dbReference type="NCBI Taxonomy" id="1144553"/>
    <lineage>
        <taxon>Bacteria</taxon>
        <taxon>Bacillati</taxon>
        <taxon>Actinomycetota</taxon>
        <taxon>Actinomycetes</taxon>
        <taxon>Streptosporangiales</taxon>
        <taxon>Streptosporangiaceae</taxon>
        <taxon>Nonomuraea</taxon>
    </lineage>
</organism>
<dbReference type="RefSeq" id="WP_103955506.1">
    <property type="nucleotide sequence ID" value="NZ_FNVT01000002.1"/>
</dbReference>
<dbReference type="InterPro" id="IPR040322">
    <property type="entry name" value="TROVE2"/>
</dbReference>
<dbReference type="SUPFAM" id="SSF140864">
    <property type="entry name" value="TROVE domain-like"/>
    <property type="match status" value="1"/>
</dbReference>
<dbReference type="AlphaFoldDB" id="A0A1H5ZUJ0"/>
<accession>A0A1H5ZUJ0</accession>
<gene>
    <name evidence="2" type="ORF">SAMN05444920_102887</name>
</gene>
<evidence type="ECO:0000313" key="2">
    <source>
        <dbReference type="EMBL" id="SEG40168.1"/>
    </source>
</evidence>
<keyword evidence="3" id="KW-1185">Reference proteome</keyword>
<dbReference type="GO" id="GO:1990904">
    <property type="term" value="C:ribonucleoprotein complex"/>
    <property type="evidence" value="ECO:0007669"/>
    <property type="project" value="TreeGrafter"/>
</dbReference>
<evidence type="ECO:0000256" key="1">
    <source>
        <dbReference type="SAM" id="MobiDB-lite"/>
    </source>
</evidence>
<reference evidence="2 3" key="1">
    <citation type="submission" date="2016-10" db="EMBL/GenBank/DDBJ databases">
        <authorList>
            <person name="de Groot N.N."/>
        </authorList>
    </citation>
    <scope>NUCLEOTIDE SEQUENCE [LARGE SCALE GENOMIC DNA]</scope>
    <source>
        <strain evidence="2 3">CGMCC 4.7037</strain>
    </source>
</reference>
<name>A0A1H5ZUJ0_9ACTN</name>
<feature type="region of interest" description="Disordered" evidence="1">
    <location>
        <begin position="86"/>
        <end position="111"/>
    </location>
</feature>